<dbReference type="EMBL" id="CGIG01000001">
    <property type="protein sequence ID" value="CPR21052.1"/>
    <property type="molecule type" value="Genomic_DNA"/>
</dbReference>
<evidence type="ECO:0000256" key="9">
    <source>
        <dbReference type="ARBA" id="ARBA00023136"/>
    </source>
</evidence>
<dbReference type="Gene3D" id="1.10.287.1700">
    <property type="match status" value="1"/>
</dbReference>
<sequence length="145" mass="17179">MKSESPMTTLRDLAQKDADDAASLLGKVRQSHVQAQKQLDMLLQYEDDYRQQLQNNLGKGIDAGNWYNYQQFIQTLERAIEQHQNQLAVWNQRLQQAIQVWQAKQQRLNAFITLQERAAQKILRQEIRHEQKLMDEFAQRTSLRK</sequence>
<evidence type="ECO:0000256" key="6">
    <source>
        <dbReference type="ARBA" id="ARBA00022500"/>
    </source>
</evidence>
<keyword evidence="14" id="KW-1185">Reference proteome</keyword>
<gene>
    <name evidence="13" type="ORF">BN1221_04662</name>
</gene>
<dbReference type="STRING" id="1109412.BN1221_04662"/>
<dbReference type="RefSeq" id="WP_048639312.1">
    <property type="nucleotide sequence ID" value="NZ_CGIG01000001.1"/>
</dbReference>
<keyword evidence="13" id="KW-0282">Flagellum</keyword>
<organism evidence="13 14">
    <name type="scientific">Brenneria goodwinii</name>
    <dbReference type="NCBI Taxonomy" id="1109412"/>
    <lineage>
        <taxon>Bacteria</taxon>
        <taxon>Pseudomonadati</taxon>
        <taxon>Pseudomonadota</taxon>
        <taxon>Gammaproteobacteria</taxon>
        <taxon>Enterobacterales</taxon>
        <taxon>Pectobacteriaceae</taxon>
        <taxon>Brenneria</taxon>
    </lineage>
</organism>
<comment type="subcellular location">
    <subcellularLocation>
        <location evidence="1">Cell membrane</location>
        <topology evidence="1">Peripheral membrane protein</topology>
        <orientation evidence="1">Cytoplasmic side</orientation>
    </subcellularLocation>
</comment>
<dbReference type="Proteomes" id="UP000044377">
    <property type="component" value="Unassembled WGS sequence"/>
</dbReference>
<dbReference type="GO" id="GO:0005886">
    <property type="term" value="C:plasma membrane"/>
    <property type="evidence" value="ECO:0007669"/>
    <property type="project" value="UniProtKB-SubCell"/>
</dbReference>
<dbReference type="GO" id="GO:0071973">
    <property type="term" value="P:bacterial-type flagellum-dependent cell motility"/>
    <property type="evidence" value="ECO:0007669"/>
    <property type="project" value="InterPro"/>
</dbReference>
<proteinExistence type="inferred from homology"/>
<feature type="coiled-coil region" evidence="12">
    <location>
        <begin position="73"/>
        <end position="100"/>
    </location>
</feature>
<comment type="function">
    <text evidence="11">Flagellar protein that affects chemotactic events.</text>
</comment>
<evidence type="ECO:0000256" key="3">
    <source>
        <dbReference type="ARBA" id="ARBA00020392"/>
    </source>
</evidence>
<dbReference type="NCBIfam" id="TIGR02473">
    <property type="entry name" value="flagell_FliJ"/>
    <property type="match status" value="1"/>
</dbReference>
<dbReference type="InterPro" id="IPR053716">
    <property type="entry name" value="Flag_assembly_chemotaxis_eff"/>
</dbReference>
<keyword evidence="5 11" id="KW-1003">Cell membrane</keyword>
<reference evidence="14" key="1">
    <citation type="submission" date="2015-01" db="EMBL/GenBank/DDBJ databases">
        <authorList>
            <person name="Paterson Steve"/>
        </authorList>
    </citation>
    <scope>NUCLEOTIDE SEQUENCE [LARGE SCALE GENOMIC DNA]</scope>
    <source>
        <strain evidence="14">OBR1</strain>
    </source>
</reference>
<dbReference type="GO" id="GO:0009288">
    <property type="term" value="C:bacterial-type flagellum"/>
    <property type="evidence" value="ECO:0007669"/>
    <property type="project" value="UniProtKB-UniRule"/>
</dbReference>
<dbReference type="PRINTS" id="PR01004">
    <property type="entry name" value="FLGFLIJ"/>
</dbReference>
<keyword evidence="4 11" id="KW-0813">Transport</keyword>
<evidence type="ECO:0000256" key="4">
    <source>
        <dbReference type="ARBA" id="ARBA00022448"/>
    </source>
</evidence>
<protein>
    <recommendedName>
        <fullName evidence="3 11">Flagellar FliJ protein</fullName>
    </recommendedName>
</protein>
<keyword evidence="7 11" id="KW-1005">Bacterial flagellum biogenesis</keyword>
<dbReference type="PANTHER" id="PTHR38786:SF1">
    <property type="entry name" value="FLAGELLAR FLIJ PROTEIN"/>
    <property type="match status" value="1"/>
</dbReference>
<dbReference type="Pfam" id="PF02050">
    <property type="entry name" value="FliJ"/>
    <property type="match status" value="1"/>
</dbReference>
<dbReference type="OrthoDB" id="6465096at2"/>
<keyword evidence="9 11" id="KW-0472">Membrane</keyword>
<keyword evidence="6 11" id="KW-0145">Chemotaxis</keyword>
<keyword evidence="10 11" id="KW-1006">Bacterial flagellum protein export</keyword>
<dbReference type="InterPro" id="IPR018006">
    <property type="entry name" value="Flag_FliJ_proteobac"/>
</dbReference>
<evidence type="ECO:0000256" key="8">
    <source>
        <dbReference type="ARBA" id="ARBA00022927"/>
    </source>
</evidence>
<evidence type="ECO:0000256" key="2">
    <source>
        <dbReference type="ARBA" id="ARBA00010004"/>
    </source>
</evidence>
<evidence type="ECO:0000256" key="11">
    <source>
        <dbReference type="PIRNR" id="PIRNR019404"/>
    </source>
</evidence>
<keyword evidence="13" id="KW-0969">Cilium</keyword>
<evidence type="ECO:0000256" key="10">
    <source>
        <dbReference type="ARBA" id="ARBA00023225"/>
    </source>
</evidence>
<evidence type="ECO:0000313" key="13">
    <source>
        <dbReference type="EMBL" id="CPR21052.1"/>
    </source>
</evidence>
<dbReference type="GO" id="GO:0003774">
    <property type="term" value="F:cytoskeletal motor activity"/>
    <property type="evidence" value="ECO:0007669"/>
    <property type="project" value="UniProtKB-UniRule"/>
</dbReference>
<evidence type="ECO:0000256" key="7">
    <source>
        <dbReference type="ARBA" id="ARBA00022795"/>
    </source>
</evidence>
<dbReference type="PIRSF" id="PIRSF019404">
    <property type="entry name" value="FliJ"/>
    <property type="match status" value="1"/>
</dbReference>
<dbReference type="GO" id="GO:0015031">
    <property type="term" value="P:protein transport"/>
    <property type="evidence" value="ECO:0007669"/>
    <property type="project" value="UniProtKB-UniRule"/>
</dbReference>
<dbReference type="GO" id="GO:0044781">
    <property type="term" value="P:bacterial-type flagellum organization"/>
    <property type="evidence" value="ECO:0007669"/>
    <property type="project" value="UniProtKB-KW"/>
</dbReference>
<keyword evidence="8 11" id="KW-0653">Protein transport</keyword>
<accession>A0A0G4K1T1</accession>
<dbReference type="GO" id="GO:0006935">
    <property type="term" value="P:chemotaxis"/>
    <property type="evidence" value="ECO:0007669"/>
    <property type="project" value="UniProtKB-UniRule"/>
</dbReference>
<name>A0A0G4K1T1_9GAMM</name>
<comment type="similarity">
    <text evidence="2 11">Belongs to the FliJ family.</text>
</comment>
<evidence type="ECO:0000256" key="12">
    <source>
        <dbReference type="SAM" id="Coils"/>
    </source>
</evidence>
<evidence type="ECO:0000313" key="14">
    <source>
        <dbReference type="Proteomes" id="UP000044377"/>
    </source>
</evidence>
<evidence type="ECO:0000256" key="1">
    <source>
        <dbReference type="ARBA" id="ARBA00004413"/>
    </source>
</evidence>
<keyword evidence="13" id="KW-0966">Cell projection</keyword>
<keyword evidence="12" id="KW-0175">Coiled coil</keyword>
<dbReference type="InterPro" id="IPR012823">
    <property type="entry name" value="Flagell_FliJ"/>
</dbReference>
<dbReference type="AlphaFoldDB" id="A0A0G4K1T1"/>
<evidence type="ECO:0000256" key="5">
    <source>
        <dbReference type="ARBA" id="ARBA00022475"/>
    </source>
</evidence>
<dbReference type="InterPro" id="IPR052570">
    <property type="entry name" value="FliJ"/>
</dbReference>
<dbReference type="PANTHER" id="PTHR38786">
    <property type="entry name" value="FLAGELLAR FLIJ PROTEIN"/>
    <property type="match status" value="1"/>
</dbReference>